<dbReference type="Pfam" id="PF09152">
    <property type="entry name" value="DUF1937"/>
    <property type="match status" value="1"/>
</dbReference>
<gene>
    <name evidence="2" type="ORF">S01H1_16786</name>
</gene>
<feature type="non-terminal residue" evidence="2">
    <location>
        <position position="104"/>
    </location>
</feature>
<reference evidence="2" key="1">
    <citation type="journal article" date="2014" name="Front. Microbiol.">
        <title>High frequency of phylogenetically diverse reductive dehalogenase-homologous genes in deep subseafloor sedimentary metagenomes.</title>
        <authorList>
            <person name="Kawai M."/>
            <person name="Futagami T."/>
            <person name="Toyoda A."/>
            <person name="Takaki Y."/>
            <person name="Nishi S."/>
            <person name="Hori S."/>
            <person name="Arai W."/>
            <person name="Tsubouchi T."/>
            <person name="Morono Y."/>
            <person name="Uchiyama I."/>
            <person name="Ito T."/>
            <person name="Fujiyama A."/>
            <person name="Inagaki F."/>
            <person name="Takami H."/>
        </authorList>
    </citation>
    <scope>NUCLEOTIDE SEQUENCE</scope>
    <source>
        <strain evidence="2">Expedition CK06-06</strain>
    </source>
</reference>
<feature type="domain" description="DUF1937" evidence="1">
    <location>
        <begin position="5"/>
        <end position="102"/>
    </location>
</feature>
<protein>
    <recommendedName>
        <fullName evidence="1">DUF1937 domain-containing protein</fullName>
    </recommendedName>
</protein>
<accession>X0RV23</accession>
<comment type="caution">
    <text evidence="2">The sequence shown here is derived from an EMBL/GenBank/DDBJ whole genome shotgun (WGS) entry which is preliminary data.</text>
</comment>
<dbReference type="InterPro" id="IPR015235">
    <property type="entry name" value="DUF1937"/>
</dbReference>
<proteinExistence type="predicted"/>
<evidence type="ECO:0000259" key="1">
    <source>
        <dbReference type="Pfam" id="PF09152"/>
    </source>
</evidence>
<dbReference type="SUPFAM" id="SSF52309">
    <property type="entry name" value="N-(deoxy)ribosyltransferase-like"/>
    <property type="match status" value="1"/>
</dbReference>
<dbReference type="AlphaFoldDB" id="X0RV23"/>
<sequence>MSNIKVYLACPYSDPDPEVEKWRVEMADKAAAYLMELEYIVFSPITHSSRLSKYLGKASDDHDFWLKQDAAWLEACEELYVLRLPGWKKSFGVAWELGYAKARK</sequence>
<dbReference type="Gene3D" id="3.40.50.10400">
    <property type="entry name" value="Hypothetical protein PA1492"/>
    <property type="match status" value="1"/>
</dbReference>
<evidence type="ECO:0000313" key="2">
    <source>
        <dbReference type="EMBL" id="GAF67587.1"/>
    </source>
</evidence>
<name>X0RV23_9ZZZZ</name>
<organism evidence="2">
    <name type="scientific">marine sediment metagenome</name>
    <dbReference type="NCBI Taxonomy" id="412755"/>
    <lineage>
        <taxon>unclassified sequences</taxon>
        <taxon>metagenomes</taxon>
        <taxon>ecological metagenomes</taxon>
    </lineage>
</organism>
<dbReference type="EMBL" id="BARS01008854">
    <property type="protein sequence ID" value="GAF67587.1"/>
    <property type="molecule type" value="Genomic_DNA"/>
</dbReference>